<name>A0ABN8QDA1_9CNID</name>
<dbReference type="Proteomes" id="UP001159405">
    <property type="component" value="Unassembled WGS sequence"/>
</dbReference>
<dbReference type="PANTHER" id="PTHR11475">
    <property type="entry name" value="OXIDASE/PEROXIDASE"/>
    <property type="match status" value="1"/>
</dbReference>
<keyword evidence="5" id="KW-1185">Reference proteome</keyword>
<gene>
    <name evidence="4" type="ORF">PLOB_00005087</name>
</gene>
<comment type="subcellular location">
    <subcellularLocation>
        <location evidence="1">Secreted</location>
    </subcellularLocation>
</comment>
<sequence length="211" mass="23823">MKRFRLQLLKGGKFFTGYNRRVSAQVSTAFAVAGYRFGHSLVQEMFNRFDQDLFEHQCSKCDGKGKSEFLPIAVLDFNNPEYLYDSCKGGVDTIIRGLVKDPAGKADGKFSSSVQGNLSRGEGDLSDLVAINIRRAHDRGLPGYTRFRNLPRCRLRKVRTFEDLVTVASFDPTDVEKLKEVYEDVRDIDLFVGGEFRFSAVVIHVVIGFSF</sequence>
<evidence type="ECO:0000256" key="1">
    <source>
        <dbReference type="ARBA" id="ARBA00004613"/>
    </source>
</evidence>
<evidence type="ECO:0000313" key="5">
    <source>
        <dbReference type="Proteomes" id="UP001159405"/>
    </source>
</evidence>
<accession>A0ABN8QDA1</accession>
<keyword evidence="2" id="KW-0964">Secreted</keyword>
<dbReference type="SUPFAM" id="SSF48113">
    <property type="entry name" value="Heme-dependent peroxidases"/>
    <property type="match status" value="1"/>
</dbReference>
<protein>
    <submittedName>
        <fullName evidence="4">Uncharacterized protein</fullName>
    </submittedName>
</protein>
<evidence type="ECO:0000256" key="3">
    <source>
        <dbReference type="ARBA" id="ARBA00023180"/>
    </source>
</evidence>
<dbReference type="PROSITE" id="PS50292">
    <property type="entry name" value="PEROXIDASE_3"/>
    <property type="match status" value="1"/>
</dbReference>
<dbReference type="InterPro" id="IPR037120">
    <property type="entry name" value="Haem_peroxidase_sf_animal"/>
</dbReference>
<evidence type="ECO:0000256" key="2">
    <source>
        <dbReference type="ARBA" id="ARBA00022525"/>
    </source>
</evidence>
<dbReference type="InterPro" id="IPR010255">
    <property type="entry name" value="Haem_peroxidase_sf"/>
</dbReference>
<evidence type="ECO:0000313" key="4">
    <source>
        <dbReference type="EMBL" id="CAH3161908.1"/>
    </source>
</evidence>
<reference evidence="4 5" key="1">
    <citation type="submission" date="2022-05" db="EMBL/GenBank/DDBJ databases">
        <authorList>
            <consortium name="Genoscope - CEA"/>
            <person name="William W."/>
        </authorList>
    </citation>
    <scope>NUCLEOTIDE SEQUENCE [LARGE SCALE GENOMIC DNA]</scope>
</reference>
<dbReference type="PANTHER" id="PTHR11475:SF4">
    <property type="entry name" value="CHORION PEROXIDASE"/>
    <property type="match status" value="1"/>
</dbReference>
<comment type="caution">
    <text evidence="4">The sequence shown here is derived from an EMBL/GenBank/DDBJ whole genome shotgun (WGS) entry which is preliminary data.</text>
</comment>
<dbReference type="InterPro" id="IPR019791">
    <property type="entry name" value="Haem_peroxidase_animal"/>
</dbReference>
<dbReference type="EMBL" id="CALNXK010000121">
    <property type="protein sequence ID" value="CAH3161908.1"/>
    <property type="molecule type" value="Genomic_DNA"/>
</dbReference>
<proteinExistence type="predicted"/>
<dbReference type="Pfam" id="PF03098">
    <property type="entry name" value="An_peroxidase"/>
    <property type="match status" value="1"/>
</dbReference>
<organism evidence="4 5">
    <name type="scientific">Porites lobata</name>
    <dbReference type="NCBI Taxonomy" id="104759"/>
    <lineage>
        <taxon>Eukaryota</taxon>
        <taxon>Metazoa</taxon>
        <taxon>Cnidaria</taxon>
        <taxon>Anthozoa</taxon>
        <taxon>Hexacorallia</taxon>
        <taxon>Scleractinia</taxon>
        <taxon>Fungiina</taxon>
        <taxon>Poritidae</taxon>
        <taxon>Porites</taxon>
    </lineage>
</organism>
<keyword evidence="3" id="KW-0325">Glycoprotein</keyword>
<dbReference type="Gene3D" id="1.10.640.10">
    <property type="entry name" value="Haem peroxidase domain superfamily, animal type"/>
    <property type="match status" value="1"/>
</dbReference>